<keyword evidence="2" id="KW-1185">Reference proteome</keyword>
<proteinExistence type="predicted"/>
<dbReference type="Proteomes" id="UP000095728">
    <property type="component" value="Unassembled WGS sequence"/>
</dbReference>
<gene>
    <name evidence="1" type="ORF">AWRI3579_g446</name>
</gene>
<evidence type="ECO:0000313" key="1">
    <source>
        <dbReference type="EMBL" id="OEJ90873.1"/>
    </source>
</evidence>
<name>A0A1E5RVW3_9ASCO</name>
<protein>
    <submittedName>
        <fullName evidence="1">Suppressor of hydroxyurea sensitivity protein 2</fullName>
    </submittedName>
</protein>
<reference evidence="2" key="1">
    <citation type="journal article" date="2016" name="Genome Announc.">
        <title>Genome sequences of three species of Hanseniaspora isolated from spontaneous wine fermentations.</title>
        <authorList>
            <person name="Sternes P.R."/>
            <person name="Lee D."/>
            <person name="Kutyna D.R."/>
            <person name="Borneman A.R."/>
        </authorList>
    </citation>
    <scope>NUCLEOTIDE SEQUENCE [LARGE SCALE GENOMIC DNA]</scope>
    <source>
        <strain evidence="2">AWRI3579</strain>
    </source>
</reference>
<dbReference type="AlphaFoldDB" id="A0A1E5RVW3"/>
<dbReference type="OrthoDB" id="4066852at2759"/>
<evidence type="ECO:0000313" key="2">
    <source>
        <dbReference type="Proteomes" id="UP000095728"/>
    </source>
</evidence>
<sequence>MLLSRDFINYSEILSQLVNEENELNQDILAFCFNLFDSETFIKALSILESRNLFLYLFTPVPLLETNANQQETLLSSFYKNQNDSQYLKRIIIKENNEKDIVFVDLDSWYCGCEEHNRKYRDSMDDLSSLVEKKQELNTSQNKTMYFSQPPQEPEDFFAKIPASKQYDSSCKIMCPHLLAAAILLQSSMAVFQHFLTKKETCYIIKVESMDEWLRLQCNIVV</sequence>
<accession>A0A1E5RVW3</accession>
<comment type="caution">
    <text evidence="1">The sequence shown here is derived from an EMBL/GenBank/DDBJ whole genome shotgun (WGS) entry which is preliminary data.</text>
</comment>
<organism evidence="1 2">
    <name type="scientific">Hanseniaspora osmophila</name>
    <dbReference type="NCBI Taxonomy" id="56408"/>
    <lineage>
        <taxon>Eukaryota</taxon>
        <taxon>Fungi</taxon>
        <taxon>Dikarya</taxon>
        <taxon>Ascomycota</taxon>
        <taxon>Saccharomycotina</taxon>
        <taxon>Saccharomycetes</taxon>
        <taxon>Saccharomycodales</taxon>
        <taxon>Saccharomycodaceae</taxon>
        <taxon>Hanseniaspora</taxon>
    </lineage>
</organism>
<dbReference type="InParanoid" id="A0A1E5RVW3"/>
<dbReference type="EMBL" id="LPNM01000003">
    <property type="protein sequence ID" value="OEJ90873.1"/>
    <property type="molecule type" value="Genomic_DNA"/>
</dbReference>
<dbReference type="FunCoup" id="A0A1E5RVW3">
    <property type="interactions" value="15"/>
</dbReference>